<dbReference type="Proteomes" id="UP001176517">
    <property type="component" value="Unassembled WGS sequence"/>
</dbReference>
<dbReference type="AlphaFoldDB" id="A0AAN6GMC7"/>
<dbReference type="InterPro" id="IPR017901">
    <property type="entry name" value="C-CAP_CF_C-like"/>
</dbReference>
<dbReference type="GO" id="GO:0007021">
    <property type="term" value="P:tubulin complex assembly"/>
    <property type="evidence" value="ECO:0007669"/>
    <property type="project" value="TreeGrafter"/>
</dbReference>
<dbReference type="InterPro" id="IPR016098">
    <property type="entry name" value="CAP/MinC_C"/>
</dbReference>
<feature type="compositionally biased region" description="Basic and acidic residues" evidence="2">
    <location>
        <begin position="62"/>
        <end position="88"/>
    </location>
</feature>
<keyword evidence="5" id="KW-1185">Reference proteome</keyword>
<dbReference type="InterPro" id="IPR027684">
    <property type="entry name" value="TBCC"/>
</dbReference>
<dbReference type="PANTHER" id="PTHR15139">
    <property type="entry name" value="TUBULIN FOLDING COFACTOR C"/>
    <property type="match status" value="1"/>
</dbReference>
<reference evidence="4" key="1">
    <citation type="journal article" date="2023" name="PhytoFront">
        <title>Draft Genome Resources of Seven Strains of Tilletia horrida, Causal Agent of Kernel Smut of Rice.</title>
        <authorList>
            <person name="Khanal S."/>
            <person name="Antony Babu S."/>
            <person name="Zhou X.G."/>
        </authorList>
    </citation>
    <scope>NUCLEOTIDE SEQUENCE</scope>
    <source>
        <strain evidence="4">TX6</strain>
    </source>
</reference>
<dbReference type="EMBL" id="JAPDMZ010000131">
    <property type="protein sequence ID" value="KAK0548652.1"/>
    <property type="molecule type" value="Genomic_DNA"/>
</dbReference>
<evidence type="ECO:0000259" key="3">
    <source>
        <dbReference type="PROSITE" id="PS51329"/>
    </source>
</evidence>
<comment type="caution">
    <text evidence="4">The sequence shown here is derived from an EMBL/GenBank/DDBJ whole genome shotgun (WGS) entry which is preliminary data.</text>
</comment>
<evidence type="ECO:0000313" key="4">
    <source>
        <dbReference type="EMBL" id="KAK0548652.1"/>
    </source>
</evidence>
<comment type="similarity">
    <text evidence="1">Belongs to the TBCC family.</text>
</comment>
<accession>A0AAN6GMC7</accession>
<dbReference type="Gene3D" id="2.160.20.70">
    <property type="match status" value="1"/>
</dbReference>
<dbReference type="GO" id="GO:0005737">
    <property type="term" value="C:cytoplasm"/>
    <property type="evidence" value="ECO:0007669"/>
    <property type="project" value="TreeGrafter"/>
</dbReference>
<name>A0AAN6GMC7_9BASI</name>
<feature type="compositionally biased region" description="Low complexity" evidence="2">
    <location>
        <begin position="105"/>
        <end position="125"/>
    </location>
</feature>
<protein>
    <recommendedName>
        <fullName evidence="3">C-CAP/cofactor C-like domain-containing protein</fullName>
    </recommendedName>
</protein>
<dbReference type="GO" id="GO:0007023">
    <property type="term" value="P:post-chaperonin tubulin folding pathway"/>
    <property type="evidence" value="ECO:0007669"/>
    <property type="project" value="InterPro"/>
</dbReference>
<evidence type="ECO:0000256" key="2">
    <source>
        <dbReference type="SAM" id="MobiDB-lite"/>
    </source>
</evidence>
<dbReference type="Pfam" id="PF07986">
    <property type="entry name" value="TBCC"/>
    <property type="match status" value="1"/>
</dbReference>
<dbReference type="PROSITE" id="PS51329">
    <property type="entry name" value="C_CAP_COFACTOR_C"/>
    <property type="match status" value="1"/>
</dbReference>
<evidence type="ECO:0000256" key="1">
    <source>
        <dbReference type="ARBA" id="ARBA00008848"/>
    </source>
</evidence>
<sequence>MTSTSSLGASSSLSASHAASFFTSFRAQASALSQRIESTSDPSSDATQILVQDLADLRRQLLDETDRIPPRDREGHERLLRDLSDKLATRSRLPAVTSPSKVPGQDAAGSSSAATQQSSKPAARFAFKRAAPKPSVSSSSNSASTPQLPMPKPAQSAPDPHSTTNVQEQSKSSSDVHLRDEADALLDLRKKVTSEALLTIQIRGLKNCIVFLPPLQGSIMVHDCLNCIIISEQCQQYRMHTTTDSLVVLKDCPTGATIEGCDRILFSSTTESKDSPDKTDVFPVQDFDHVSSLTQSPHWRWSDPQPDSSSSSTVDSIRQALSSLLSASAAPSHIGASRHELLTLVQARIREAFS</sequence>
<feature type="region of interest" description="Disordered" evidence="2">
    <location>
        <begin position="62"/>
        <end position="177"/>
    </location>
</feature>
<gene>
    <name evidence="4" type="ORF">OC846_004411</name>
</gene>
<dbReference type="PANTHER" id="PTHR15139:SF0">
    <property type="entry name" value="TUBULIN-SPECIFIC CHAPERONE C"/>
    <property type="match status" value="1"/>
</dbReference>
<proteinExistence type="inferred from homology"/>
<organism evidence="4 5">
    <name type="scientific">Tilletia horrida</name>
    <dbReference type="NCBI Taxonomy" id="155126"/>
    <lineage>
        <taxon>Eukaryota</taxon>
        <taxon>Fungi</taxon>
        <taxon>Dikarya</taxon>
        <taxon>Basidiomycota</taxon>
        <taxon>Ustilaginomycotina</taxon>
        <taxon>Exobasidiomycetes</taxon>
        <taxon>Tilletiales</taxon>
        <taxon>Tilletiaceae</taxon>
        <taxon>Tilletia</taxon>
    </lineage>
</organism>
<feature type="domain" description="C-CAP/cofactor C-like" evidence="3">
    <location>
        <begin position="132"/>
        <end position="289"/>
    </location>
</feature>
<dbReference type="InterPro" id="IPR012945">
    <property type="entry name" value="Tubulin-bd_cofactor_C_dom"/>
</dbReference>
<evidence type="ECO:0000313" key="5">
    <source>
        <dbReference type="Proteomes" id="UP001176517"/>
    </source>
</evidence>
<feature type="compositionally biased region" description="Low complexity" evidence="2">
    <location>
        <begin position="132"/>
        <end position="146"/>
    </location>
</feature>
<feature type="compositionally biased region" description="Polar residues" evidence="2">
    <location>
        <begin position="161"/>
        <end position="173"/>
    </location>
</feature>